<dbReference type="RefSeq" id="WP_095066250.1">
    <property type="nucleotide sequence ID" value="NZ_LT906470.1"/>
</dbReference>
<evidence type="ECO:0000256" key="4">
    <source>
        <dbReference type="ARBA" id="ARBA00022691"/>
    </source>
</evidence>
<dbReference type="HAMAP" id="MF_00658">
    <property type="entry name" value="23SrRNA_methyltr_H"/>
    <property type="match status" value="1"/>
</dbReference>
<dbReference type="InterPro" id="IPR003742">
    <property type="entry name" value="RlmH-like"/>
</dbReference>
<comment type="subcellular location">
    <subcellularLocation>
        <location evidence="6">Cytoplasm</location>
    </subcellularLocation>
</comment>
<keyword evidence="6" id="KW-0963">Cytoplasm</keyword>
<evidence type="ECO:0000313" key="8">
    <source>
        <dbReference type="Proteomes" id="UP000214973"/>
    </source>
</evidence>
<comment type="catalytic activity">
    <reaction evidence="6">
        <text>pseudouridine(1915) in 23S rRNA + S-adenosyl-L-methionine = N(3)-methylpseudouridine(1915) in 23S rRNA + S-adenosyl-L-homocysteine + H(+)</text>
        <dbReference type="Rhea" id="RHEA:42752"/>
        <dbReference type="Rhea" id="RHEA-COMP:10221"/>
        <dbReference type="Rhea" id="RHEA-COMP:10222"/>
        <dbReference type="ChEBI" id="CHEBI:15378"/>
        <dbReference type="ChEBI" id="CHEBI:57856"/>
        <dbReference type="ChEBI" id="CHEBI:59789"/>
        <dbReference type="ChEBI" id="CHEBI:65314"/>
        <dbReference type="ChEBI" id="CHEBI:74486"/>
        <dbReference type="EC" id="2.1.1.177"/>
    </reaction>
</comment>
<dbReference type="InterPro" id="IPR029026">
    <property type="entry name" value="tRNA_m1G_MTases_N"/>
</dbReference>
<dbReference type="EC" id="2.1.1.177" evidence="6"/>
<dbReference type="GO" id="GO:0070038">
    <property type="term" value="F:rRNA (pseudouridine-N3-)-methyltransferase activity"/>
    <property type="evidence" value="ECO:0007669"/>
    <property type="project" value="UniProtKB-UniRule"/>
</dbReference>
<dbReference type="NCBIfam" id="NF000985">
    <property type="entry name" value="PRK00103.1-3"/>
    <property type="match status" value="1"/>
</dbReference>
<comment type="similarity">
    <text evidence="5 6">Belongs to the RNA methyltransferase RlmH family.</text>
</comment>
<feature type="binding site" evidence="6">
    <location>
        <begin position="127"/>
        <end position="132"/>
    </location>
    <ligand>
        <name>S-adenosyl-L-methionine</name>
        <dbReference type="ChEBI" id="CHEBI:59789"/>
    </ligand>
</feature>
<reference evidence="7 8" key="1">
    <citation type="submission" date="2017-06" db="EMBL/GenBank/DDBJ databases">
        <authorList>
            <consortium name="Pathogen Informatics"/>
        </authorList>
    </citation>
    <scope>NUCLEOTIDE SEQUENCE [LARGE SCALE GENOMIC DNA]</scope>
    <source>
        <strain evidence="7 8">NCTC12018</strain>
    </source>
</reference>
<proteinExistence type="inferred from homology"/>
<comment type="subunit">
    <text evidence="6">Homodimer.</text>
</comment>
<feature type="binding site" evidence="6">
    <location>
        <position position="108"/>
    </location>
    <ligand>
        <name>S-adenosyl-L-methionine</name>
        <dbReference type="ChEBI" id="CHEBI:59789"/>
    </ligand>
</feature>
<keyword evidence="8" id="KW-1185">Reference proteome</keyword>
<keyword evidence="4 6" id="KW-0949">S-adenosyl-L-methionine</keyword>
<dbReference type="AlphaFoldDB" id="A0A239ZFY1"/>
<dbReference type="InterPro" id="IPR029028">
    <property type="entry name" value="Alpha/beta_knot_MTases"/>
</dbReference>
<dbReference type="CDD" id="cd18081">
    <property type="entry name" value="RlmH-like"/>
    <property type="match status" value="1"/>
</dbReference>
<dbReference type="PANTHER" id="PTHR33603">
    <property type="entry name" value="METHYLTRANSFERASE"/>
    <property type="match status" value="1"/>
</dbReference>
<evidence type="ECO:0000256" key="6">
    <source>
        <dbReference type="HAMAP-Rule" id="MF_00658"/>
    </source>
</evidence>
<dbReference type="GO" id="GO:0005737">
    <property type="term" value="C:cytoplasm"/>
    <property type="evidence" value="ECO:0007669"/>
    <property type="project" value="UniProtKB-SubCell"/>
</dbReference>
<protein>
    <recommendedName>
        <fullName evidence="6">Ribosomal RNA large subunit methyltransferase H</fullName>
        <ecNumber evidence="6">2.1.1.177</ecNumber>
    </recommendedName>
    <alternativeName>
        <fullName evidence="6">23S rRNA (pseudouridine1915-N3)-methyltransferase</fullName>
    </alternativeName>
    <alternativeName>
        <fullName evidence="6">23S rRNA m3Psi1915 methyltransferase</fullName>
    </alternativeName>
    <alternativeName>
        <fullName evidence="6">rRNA (pseudouridine-N3-)-methyltransferase RlmH</fullName>
    </alternativeName>
</protein>
<evidence type="ECO:0000256" key="2">
    <source>
        <dbReference type="ARBA" id="ARBA00022603"/>
    </source>
</evidence>
<evidence type="ECO:0000256" key="1">
    <source>
        <dbReference type="ARBA" id="ARBA00022552"/>
    </source>
</evidence>
<dbReference type="Pfam" id="PF02590">
    <property type="entry name" value="SPOUT_MTase"/>
    <property type="match status" value="1"/>
</dbReference>
<keyword evidence="3 6" id="KW-0808">Transferase</keyword>
<sequence length="159" mass="17802">MRFYVVCIGKLKESYLRDGVAEFVKRMRPYGGITIAELGESKIGDRAGDAERKQVVDDEGERLLKAVPKNSYTVLLDVYGQTMSSENLAKTIAKLEVDGVSDMTFIIGGAFGVSDALRGAVNCKLSFSPMTFTHQMVRLLLVEQIYRASKINRNEPYHW</sequence>
<evidence type="ECO:0000313" key="7">
    <source>
        <dbReference type="EMBL" id="SNV70191.1"/>
    </source>
</evidence>
<dbReference type="Proteomes" id="UP000214973">
    <property type="component" value="Chromosome 1"/>
</dbReference>
<keyword evidence="1 6" id="KW-0698">rRNA processing</keyword>
<comment type="function">
    <text evidence="6">Specifically methylates the pseudouridine at position 1915 (m3Psi1915) in 23S rRNA.</text>
</comment>
<dbReference type="EMBL" id="LT906470">
    <property type="protein sequence ID" value="SNV70191.1"/>
    <property type="molecule type" value="Genomic_DNA"/>
</dbReference>
<accession>A0A239ZFY1</accession>
<dbReference type="PANTHER" id="PTHR33603:SF1">
    <property type="entry name" value="RIBOSOMAL RNA LARGE SUBUNIT METHYLTRANSFERASE H"/>
    <property type="match status" value="1"/>
</dbReference>
<evidence type="ECO:0000256" key="5">
    <source>
        <dbReference type="ARBA" id="ARBA00038303"/>
    </source>
</evidence>
<name>A0A239ZFY1_9FIRM</name>
<dbReference type="KEGG" id="vrm:44547418_01343"/>
<dbReference type="SUPFAM" id="SSF75217">
    <property type="entry name" value="alpha/beta knot"/>
    <property type="match status" value="1"/>
</dbReference>
<organism evidence="7 8">
    <name type="scientific">Veillonella rodentium</name>
    <dbReference type="NCBI Taxonomy" id="248315"/>
    <lineage>
        <taxon>Bacteria</taxon>
        <taxon>Bacillati</taxon>
        <taxon>Bacillota</taxon>
        <taxon>Negativicutes</taxon>
        <taxon>Veillonellales</taxon>
        <taxon>Veillonellaceae</taxon>
        <taxon>Veillonella</taxon>
    </lineage>
</organism>
<keyword evidence="2 6" id="KW-0489">Methyltransferase</keyword>
<dbReference type="PIRSF" id="PIRSF004505">
    <property type="entry name" value="MT_bac"/>
    <property type="match status" value="1"/>
</dbReference>
<feature type="binding site" evidence="6">
    <location>
        <position position="76"/>
    </location>
    <ligand>
        <name>S-adenosyl-L-methionine</name>
        <dbReference type="ChEBI" id="CHEBI:59789"/>
    </ligand>
</feature>
<gene>
    <name evidence="6 7" type="primary">rlmH</name>
    <name evidence="7" type="ORF">SAMEA44547418_01343</name>
</gene>
<evidence type="ECO:0000256" key="3">
    <source>
        <dbReference type="ARBA" id="ARBA00022679"/>
    </source>
</evidence>
<dbReference type="Gene3D" id="3.40.1280.10">
    <property type="match status" value="1"/>
</dbReference>